<dbReference type="EMBL" id="MN739412">
    <property type="protein sequence ID" value="QHT03513.1"/>
    <property type="molecule type" value="Genomic_DNA"/>
</dbReference>
<proteinExistence type="predicted"/>
<sequence length="59" mass="6603">MAKELESSLDKYVDQKVKEILSQLDQIKLILADPSLDNNPALIALSFAMQSISKQAREL</sequence>
<dbReference type="AlphaFoldDB" id="A0A6C0CGU4"/>
<reference evidence="1" key="1">
    <citation type="journal article" date="2020" name="Nature">
        <title>Giant virus diversity and host interactions through global metagenomics.</title>
        <authorList>
            <person name="Schulz F."/>
            <person name="Roux S."/>
            <person name="Paez-Espino D."/>
            <person name="Jungbluth S."/>
            <person name="Walsh D.A."/>
            <person name="Denef V.J."/>
            <person name="McMahon K.D."/>
            <person name="Konstantinidis K.T."/>
            <person name="Eloe-Fadrosh E.A."/>
            <person name="Kyrpides N.C."/>
            <person name="Woyke T."/>
        </authorList>
    </citation>
    <scope>NUCLEOTIDE SEQUENCE</scope>
    <source>
        <strain evidence="1">GVMAG-M-3300021079-18</strain>
    </source>
</reference>
<protein>
    <submittedName>
        <fullName evidence="1">Uncharacterized protein</fullName>
    </submittedName>
</protein>
<name>A0A6C0CGU4_9ZZZZ</name>
<organism evidence="1">
    <name type="scientific">viral metagenome</name>
    <dbReference type="NCBI Taxonomy" id="1070528"/>
    <lineage>
        <taxon>unclassified sequences</taxon>
        <taxon>metagenomes</taxon>
        <taxon>organismal metagenomes</taxon>
    </lineage>
</organism>
<evidence type="ECO:0000313" key="1">
    <source>
        <dbReference type="EMBL" id="QHT03513.1"/>
    </source>
</evidence>
<accession>A0A6C0CGU4</accession>